<sequence>MNDNSIIYGNNQIIKIKKNLFVFFHRKIFSILLQYGIFFFTFNQREALAMDPIKCAQQQSQISNRALVLQVDFGKKGQKIIKKMIGMKQKGVIFAIIEIKTIIRIKQLCQTFFLYYYLFSV</sequence>
<evidence type="ECO:0008006" key="4">
    <source>
        <dbReference type="Google" id="ProtNLM"/>
    </source>
</evidence>
<organism evidence="2 3">
    <name type="scientific">Paramecium pentaurelia</name>
    <dbReference type="NCBI Taxonomy" id="43138"/>
    <lineage>
        <taxon>Eukaryota</taxon>
        <taxon>Sar</taxon>
        <taxon>Alveolata</taxon>
        <taxon>Ciliophora</taxon>
        <taxon>Intramacronucleata</taxon>
        <taxon>Oligohymenophorea</taxon>
        <taxon>Peniculida</taxon>
        <taxon>Parameciidae</taxon>
        <taxon>Paramecium</taxon>
    </lineage>
</organism>
<accession>A0A8S1XE51</accession>
<dbReference type="AlphaFoldDB" id="A0A8S1XE51"/>
<evidence type="ECO:0000313" key="2">
    <source>
        <dbReference type="EMBL" id="CAD8199516.1"/>
    </source>
</evidence>
<keyword evidence="1" id="KW-1133">Transmembrane helix</keyword>
<gene>
    <name evidence="2" type="ORF">PPENT_87.1.T1220004</name>
</gene>
<protein>
    <recommendedName>
        <fullName evidence="4">Transmembrane protein</fullName>
    </recommendedName>
</protein>
<comment type="caution">
    <text evidence="2">The sequence shown here is derived from an EMBL/GenBank/DDBJ whole genome shotgun (WGS) entry which is preliminary data.</text>
</comment>
<evidence type="ECO:0000256" key="1">
    <source>
        <dbReference type="SAM" id="Phobius"/>
    </source>
</evidence>
<evidence type="ECO:0000313" key="3">
    <source>
        <dbReference type="Proteomes" id="UP000689195"/>
    </source>
</evidence>
<reference evidence="2" key="1">
    <citation type="submission" date="2021-01" db="EMBL/GenBank/DDBJ databases">
        <authorList>
            <consortium name="Genoscope - CEA"/>
            <person name="William W."/>
        </authorList>
    </citation>
    <scope>NUCLEOTIDE SEQUENCE</scope>
</reference>
<keyword evidence="1" id="KW-0472">Membrane</keyword>
<name>A0A8S1XE51_9CILI</name>
<dbReference type="Proteomes" id="UP000689195">
    <property type="component" value="Unassembled WGS sequence"/>
</dbReference>
<keyword evidence="3" id="KW-1185">Reference proteome</keyword>
<keyword evidence="1" id="KW-0812">Transmembrane</keyword>
<feature type="transmembrane region" description="Helical" evidence="1">
    <location>
        <begin position="20"/>
        <end position="42"/>
    </location>
</feature>
<dbReference type="EMBL" id="CAJJDO010000122">
    <property type="protein sequence ID" value="CAD8199516.1"/>
    <property type="molecule type" value="Genomic_DNA"/>
</dbReference>
<proteinExistence type="predicted"/>